<dbReference type="PROSITE" id="PS51898">
    <property type="entry name" value="TYR_RECOMBINASE"/>
    <property type="match status" value="1"/>
</dbReference>
<proteinExistence type="predicted"/>
<dbReference type="Pfam" id="PF00589">
    <property type="entry name" value="Phage_integrase"/>
    <property type="match status" value="1"/>
</dbReference>
<keyword evidence="5" id="KW-1185">Reference proteome</keyword>
<dbReference type="Gene3D" id="1.10.443.10">
    <property type="entry name" value="Intergrase catalytic core"/>
    <property type="match status" value="1"/>
</dbReference>
<name>A0ABX1ZDD2_9BACL</name>
<evidence type="ECO:0000256" key="2">
    <source>
        <dbReference type="SAM" id="MobiDB-lite"/>
    </source>
</evidence>
<evidence type="ECO:0000256" key="1">
    <source>
        <dbReference type="ARBA" id="ARBA00023172"/>
    </source>
</evidence>
<keyword evidence="1" id="KW-0233">DNA recombination</keyword>
<dbReference type="InterPro" id="IPR002104">
    <property type="entry name" value="Integrase_catalytic"/>
</dbReference>
<comment type="caution">
    <text evidence="4">The sequence shown here is derived from an EMBL/GenBank/DDBJ whole genome shotgun (WGS) entry which is preliminary data.</text>
</comment>
<evidence type="ECO:0000259" key="3">
    <source>
        <dbReference type="PROSITE" id="PS51898"/>
    </source>
</evidence>
<feature type="region of interest" description="Disordered" evidence="2">
    <location>
        <begin position="65"/>
        <end position="84"/>
    </location>
</feature>
<evidence type="ECO:0000313" key="4">
    <source>
        <dbReference type="EMBL" id="NOU89870.1"/>
    </source>
</evidence>
<feature type="domain" description="Tyr recombinase" evidence="3">
    <location>
        <begin position="1"/>
        <end position="84"/>
    </location>
</feature>
<sequence>MAFFWTEEEAKTFFRAIDGYRHEIIFVLAIHCGMRMSESHALRFSDIDLKRGIISVRHIIDPERNLQNPTKTPFRNVKLQPNDP</sequence>
<dbReference type="RefSeq" id="WP_171692920.1">
    <property type="nucleotide sequence ID" value="NZ_WHOC01000158.1"/>
</dbReference>
<dbReference type="SUPFAM" id="SSF56349">
    <property type="entry name" value="DNA breaking-rejoining enzymes"/>
    <property type="match status" value="1"/>
</dbReference>
<dbReference type="InterPro" id="IPR013762">
    <property type="entry name" value="Integrase-like_cat_sf"/>
</dbReference>
<dbReference type="EMBL" id="WHOC01000158">
    <property type="protein sequence ID" value="NOU89870.1"/>
    <property type="molecule type" value="Genomic_DNA"/>
</dbReference>
<dbReference type="InterPro" id="IPR011010">
    <property type="entry name" value="DNA_brk_join_enz"/>
</dbReference>
<evidence type="ECO:0000313" key="5">
    <source>
        <dbReference type="Proteomes" id="UP000658690"/>
    </source>
</evidence>
<gene>
    <name evidence="4" type="ORF">GC102_29555</name>
</gene>
<accession>A0ABX1ZDD2</accession>
<dbReference type="Proteomes" id="UP000658690">
    <property type="component" value="Unassembled WGS sequence"/>
</dbReference>
<protein>
    <submittedName>
        <fullName evidence="4">Tyrosine-type recombinase/integrase</fullName>
    </submittedName>
</protein>
<reference evidence="4 5" key="1">
    <citation type="submission" date="2019-10" db="EMBL/GenBank/DDBJ databases">
        <title>Description of Paenibacillus choica sp. nov.</title>
        <authorList>
            <person name="Carlier A."/>
            <person name="Qi S."/>
        </authorList>
    </citation>
    <scope>NUCLEOTIDE SEQUENCE [LARGE SCALE GENOMIC DNA]</scope>
    <source>
        <strain evidence="4 5">LMG 31460</strain>
    </source>
</reference>
<organism evidence="4 5">
    <name type="scientific">Paenibacillus germinis</name>
    <dbReference type="NCBI Taxonomy" id="2654979"/>
    <lineage>
        <taxon>Bacteria</taxon>
        <taxon>Bacillati</taxon>
        <taxon>Bacillota</taxon>
        <taxon>Bacilli</taxon>
        <taxon>Bacillales</taxon>
        <taxon>Paenibacillaceae</taxon>
        <taxon>Paenibacillus</taxon>
    </lineage>
</organism>